<name>A0A1K0IW16_CUPNE</name>
<evidence type="ECO:0000313" key="1">
    <source>
        <dbReference type="EMBL" id="SCU77470.1"/>
    </source>
</evidence>
<organism evidence="1">
    <name type="scientific">Cupriavidus necator</name>
    <name type="common">Alcaligenes eutrophus</name>
    <name type="synonym">Ralstonia eutropha</name>
    <dbReference type="NCBI Taxonomy" id="106590"/>
    <lineage>
        <taxon>Bacteria</taxon>
        <taxon>Pseudomonadati</taxon>
        <taxon>Pseudomonadota</taxon>
        <taxon>Betaproteobacteria</taxon>
        <taxon>Burkholderiales</taxon>
        <taxon>Burkholderiaceae</taxon>
        <taxon>Cupriavidus</taxon>
    </lineage>
</organism>
<sequence length="213" mass="23432">MPARFPPTRPNMADDLLICAHCGSQPRFIPNRFEAVIACTGCGMSTPPESLNAGRDQAHAVLRGIWNTRVTPRPTEQHELSAIVRKELSSSDLGTVLALIARNEDDWEARGPLFAAMAEKLLQPEPYLQEIVPAEALLKDASRYRKLVRRAKVIQIDGRPWVHIEPLDALPATVSEELFGGTTILEEFLARVLDTTPDAVEAVASPQGKQPKP</sequence>
<protein>
    <submittedName>
        <fullName evidence="1">Uncharacterized protein</fullName>
    </submittedName>
</protein>
<proteinExistence type="predicted"/>
<reference evidence="1" key="1">
    <citation type="submission" date="2016-09" db="EMBL/GenBank/DDBJ databases">
        <authorList>
            <person name="Capua I."/>
            <person name="De Benedictis P."/>
            <person name="Joannis T."/>
            <person name="Lombin L.H."/>
            <person name="Cattoli G."/>
        </authorList>
    </citation>
    <scope>NUCLEOTIDE SEQUENCE</scope>
    <source>
        <strain evidence="1">B9</strain>
    </source>
</reference>
<accession>A0A1K0IW16</accession>
<dbReference type="EMBL" id="FMSH01000308">
    <property type="protein sequence ID" value="SCU77470.1"/>
    <property type="molecule type" value="Genomic_DNA"/>
</dbReference>
<dbReference type="AlphaFoldDB" id="A0A1K0IW16"/>
<gene>
    <name evidence="1" type="ORF">CNECB9_3760034</name>
</gene>